<accession>A0ABS7CQ90</accession>
<gene>
    <name evidence="1" type="ORF">K0O23_02955</name>
</gene>
<dbReference type="Pfam" id="PF13148">
    <property type="entry name" value="DUF3987"/>
    <property type="match status" value="1"/>
</dbReference>
<keyword evidence="2" id="KW-1185">Reference proteome</keyword>
<reference evidence="1 2" key="1">
    <citation type="journal article" date="2016" name="Int. J. Syst. Evol. Microbiol.">
        <title>Pontibacter aydingkolensis sp. nov., isolated from soil of a salt lake.</title>
        <authorList>
            <person name="Osman G."/>
            <person name="Zhang T."/>
            <person name="Lou K."/>
            <person name="Gao Y."/>
            <person name="Chang W."/>
            <person name="Lin Q."/>
            <person name="Yang H.M."/>
            <person name="Huo X.D."/>
            <person name="Wang N."/>
        </authorList>
    </citation>
    <scope>NUCLEOTIDE SEQUENCE [LARGE SCALE GENOMIC DNA]</scope>
    <source>
        <strain evidence="1 2">KACC 19255</strain>
    </source>
</reference>
<organism evidence="1 2">
    <name type="scientific">Pontibacter aydingkolensis</name>
    <dbReference type="NCBI Taxonomy" id="1911536"/>
    <lineage>
        <taxon>Bacteria</taxon>
        <taxon>Pseudomonadati</taxon>
        <taxon>Bacteroidota</taxon>
        <taxon>Cytophagia</taxon>
        <taxon>Cytophagales</taxon>
        <taxon>Hymenobacteraceae</taxon>
        <taxon>Pontibacter</taxon>
    </lineage>
</organism>
<dbReference type="Proteomes" id="UP000813018">
    <property type="component" value="Unassembled WGS sequence"/>
</dbReference>
<dbReference type="RefSeq" id="WP_219875903.1">
    <property type="nucleotide sequence ID" value="NZ_JAHYXK010000002.1"/>
</dbReference>
<dbReference type="InterPro" id="IPR025048">
    <property type="entry name" value="DUF3987"/>
</dbReference>
<proteinExistence type="predicted"/>
<evidence type="ECO:0000313" key="1">
    <source>
        <dbReference type="EMBL" id="MBW7466011.1"/>
    </source>
</evidence>
<name>A0ABS7CQ90_9BACT</name>
<protein>
    <submittedName>
        <fullName evidence="1">DUF3987 domain-containing protein</fullName>
    </submittedName>
</protein>
<evidence type="ECO:0000313" key="2">
    <source>
        <dbReference type="Proteomes" id="UP000813018"/>
    </source>
</evidence>
<comment type="caution">
    <text evidence="1">The sequence shown here is derived from an EMBL/GenBank/DDBJ whole genome shotgun (WGS) entry which is preliminary data.</text>
</comment>
<sequence>MRQFKNPLSSISHLLAELPTFPTEIYDTLPGLLKKGTEAFKSAREKDVFLIGGLVVLSGFLDKTYGYYQGEKLHPNINAFVVAPASSGKSAFKYAKVYGMKMHRLLFEESRALVKEYYRQLRESKKNNGQEGKDLLAPPFKMGFLPGDITSAALMQRMVDNGGKGVICETEADSISNNLRKEHGGHDAIFRKAFHHETVSVARKAMNEVLEIERPRLSIGTTGTPEQVLPLVSSIENGLFSRFCFYLFSQASKWKRLSDKSQQSRKTEYFINMEEEAFTAIVFAEANPTLFSLSPEQEQQFDEQYEKWVDETVAVYGDDADMIVYRLGVITFRIAMILTTLRKAEEENKAEEVTCSDIDFKTAMALAGVFREHASFLYSRFTEGKVIPVQDRGAYKLYELLPPKFQRKEAIAIAEKHKISPSACGNYLKKLIDKKLLKYPDDEGGSAYGFYEKVKQETL</sequence>
<dbReference type="EMBL" id="JAHYXK010000002">
    <property type="protein sequence ID" value="MBW7466011.1"/>
    <property type="molecule type" value="Genomic_DNA"/>
</dbReference>